<protein>
    <submittedName>
        <fullName evidence="1">Uncharacterized protein</fullName>
    </submittedName>
</protein>
<keyword evidence="2" id="KW-1185">Reference proteome</keyword>
<evidence type="ECO:0000313" key="2">
    <source>
        <dbReference type="Proteomes" id="UP000239872"/>
    </source>
</evidence>
<sequence>MVSFERIEAIVFGEEGYDKNNIHPKQKEYWADKVEKLSKVINRSEFWEFEVENELLRPFNDVSALSKMLYFVHDAEITNVLYGDRNKFYEGDIKYSCYELLNQISNAVRYNKITSTVEIQKKIRWYIFETNKLAYKYYTPFSFLLNFEPANTLGEETRAANFLLNVYLRDCLINLGRQINLIDSPSNAYYETDKFIILSLEDKRYAGSSYGLFRFHINKALEKGTTSSVQEIYRRLKTLYYTSYPNSEATLLLDNGLLNDICKTENDLCVKVILPQFFELSSVNNFTSIQADLFIKTYSELQNLISSFALPNERMFLLQNIINSIKELLADDRTKDNNLFNESTPRKLLRKLQLDYDTIKANPTIDLKEFDRNSIKPIQTNITVSHLALLFKVLEEHSIIKSDQRNELYKTITKAFTSKSVTGTTISEKSFQNNFNDPDKGSYKYWKEKFLAFSKDFKNYN</sequence>
<reference evidence="1 2" key="1">
    <citation type="submission" date="2018-01" db="EMBL/GenBank/DDBJ databases">
        <title>A novel member of the phylum Bacteroidetes isolated from glacier ice.</title>
        <authorList>
            <person name="Liu Q."/>
            <person name="Xin Y.-H."/>
        </authorList>
    </citation>
    <scope>NUCLEOTIDE SEQUENCE [LARGE SCALE GENOMIC DNA]</scope>
    <source>
        <strain evidence="1 2">RB1R16</strain>
    </source>
</reference>
<name>A0A2S7T0B6_9BACT</name>
<dbReference type="AlphaFoldDB" id="A0A2S7T0B6"/>
<comment type="caution">
    <text evidence="1">The sequence shown here is derived from an EMBL/GenBank/DDBJ whole genome shotgun (WGS) entry which is preliminary data.</text>
</comment>
<dbReference type="Proteomes" id="UP000239872">
    <property type="component" value="Unassembled WGS sequence"/>
</dbReference>
<gene>
    <name evidence="1" type="ORF">CJD36_002540</name>
</gene>
<dbReference type="OrthoDB" id="1330288at2"/>
<accession>A0A2S7T0B6</accession>
<dbReference type="EMBL" id="PPSL01000001">
    <property type="protein sequence ID" value="PQJ12640.1"/>
    <property type="molecule type" value="Genomic_DNA"/>
</dbReference>
<evidence type="ECO:0000313" key="1">
    <source>
        <dbReference type="EMBL" id="PQJ12640.1"/>
    </source>
</evidence>
<organism evidence="1 2">
    <name type="scientific">Flavipsychrobacter stenotrophus</name>
    <dbReference type="NCBI Taxonomy" id="2077091"/>
    <lineage>
        <taxon>Bacteria</taxon>
        <taxon>Pseudomonadati</taxon>
        <taxon>Bacteroidota</taxon>
        <taxon>Chitinophagia</taxon>
        <taxon>Chitinophagales</taxon>
        <taxon>Chitinophagaceae</taxon>
        <taxon>Flavipsychrobacter</taxon>
    </lineage>
</organism>
<dbReference type="RefSeq" id="WP_105037523.1">
    <property type="nucleotide sequence ID" value="NZ_PPSL01000001.1"/>
</dbReference>
<proteinExistence type="predicted"/>